<reference evidence="1" key="1">
    <citation type="submission" date="2014-09" db="EMBL/GenBank/DDBJ databases">
        <authorList>
            <person name="Magalhaes I.L.F."/>
            <person name="Oliveira U."/>
            <person name="Santos F.R."/>
            <person name="Vidigal T.H.D.A."/>
            <person name="Brescovit A.D."/>
            <person name="Santos A.J."/>
        </authorList>
    </citation>
    <scope>NUCLEOTIDE SEQUENCE</scope>
    <source>
        <tissue evidence="1">Shoot tissue taken approximately 20 cm above the soil surface</tissue>
    </source>
</reference>
<sequence length="43" mass="5037">MVNAPLHKQVKWNFNRNGKQFHPLHFISCILMCHEVKIASMST</sequence>
<evidence type="ECO:0000313" key="1">
    <source>
        <dbReference type="EMBL" id="JAE02591.1"/>
    </source>
</evidence>
<organism evidence="1">
    <name type="scientific">Arundo donax</name>
    <name type="common">Giant reed</name>
    <name type="synonym">Donax arundinaceus</name>
    <dbReference type="NCBI Taxonomy" id="35708"/>
    <lineage>
        <taxon>Eukaryota</taxon>
        <taxon>Viridiplantae</taxon>
        <taxon>Streptophyta</taxon>
        <taxon>Embryophyta</taxon>
        <taxon>Tracheophyta</taxon>
        <taxon>Spermatophyta</taxon>
        <taxon>Magnoliopsida</taxon>
        <taxon>Liliopsida</taxon>
        <taxon>Poales</taxon>
        <taxon>Poaceae</taxon>
        <taxon>PACMAD clade</taxon>
        <taxon>Arundinoideae</taxon>
        <taxon>Arundineae</taxon>
        <taxon>Arundo</taxon>
    </lineage>
</organism>
<accession>A0A0A9EXM2</accession>
<protein>
    <submittedName>
        <fullName evidence="1">Uncharacterized protein</fullName>
    </submittedName>
</protein>
<dbReference type="EMBL" id="GBRH01195305">
    <property type="protein sequence ID" value="JAE02591.1"/>
    <property type="molecule type" value="Transcribed_RNA"/>
</dbReference>
<name>A0A0A9EXM2_ARUDO</name>
<proteinExistence type="predicted"/>
<dbReference type="AlphaFoldDB" id="A0A0A9EXM2"/>
<reference evidence="1" key="2">
    <citation type="journal article" date="2015" name="Data Brief">
        <title>Shoot transcriptome of the giant reed, Arundo donax.</title>
        <authorList>
            <person name="Barrero R.A."/>
            <person name="Guerrero F.D."/>
            <person name="Moolhuijzen P."/>
            <person name="Goolsby J.A."/>
            <person name="Tidwell J."/>
            <person name="Bellgard S.E."/>
            <person name="Bellgard M.I."/>
        </authorList>
    </citation>
    <scope>NUCLEOTIDE SEQUENCE</scope>
    <source>
        <tissue evidence="1">Shoot tissue taken approximately 20 cm above the soil surface</tissue>
    </source>
</reference>